<keyword evidence="1" id="KW-1133">Transmembrane helix</keyword>
<feature type="transmembrane region" description="Helical" evidence="1">
    <location>
        <begin position="39"/>
        <end position="59"/>
    </location>
</feature>
<protein>
    <submittedName>
        <fullName evidence="2">Uncharacterized protein</fullName>
    </submittedName>
</protein>
<dbReference type="AlphaFoldDB" id="A0A367WUX2"/>
<organism evidence="2 3">
    <name type="scientific">Thalassospira profundimaris</name>
    <dbReference type="NCBI Taxonomy" id="502049"/>
    <lineage>
        <taxon>Bacteria</taxon>
        <taxon>Pseudomonadati</taxon>
        <taxon>Pseudomonadota</taxon>
        <taxon>Alphaproteobacteria</taxon>
        <taxon>Rhodospirillales</taxon>
        <taxon>Thalassospiraceae</taxon>
        <taxon>Thalassospira</taxon>
    </lineage>
</organism>
<dbReference type="EMBL" id="JPWH01000017">
    <property type="protein sequence ID" value="RCK45253.1"/>
    <property type="molecule type" value="Genomic_DNA"/>
</dbReference>
<evidence type="ECO:0000313" key="2">
    <source>
        <dbReference type="EMBL" id="RCK45253.1"/>
    </source>
</evidence>
<keyword evidence="1" id="KW-0812">Transmembrane</keyword>
<dbReference type="Proteomes" id="UP000252517">
    <property type="component" value="Unassembled WGS sequence"/>
</dbReference>
<evidence type="ECO:0000313" key="3">
    <source>
        <dbReference type="Proteomes" id="UP000252517"/>
    </source>
</evidence>
<evidence type="ECO:0000256" key="1">
    <source>
        <dbReference type="SAM" id="Phobius"/>
    </source>
</evidence>
<name>A0A367WUX2_9PROT</name>
<comment type="caution">
    <text evidence="2">The sequence shown here is derived from an EMBL/GenBank/DDBJ whole genome shotgun (WGS) entry which is preliminary data.</text>
</comment>
<proteinExistence type="predicted"/>
<gene>
    <name evidence="2" type="ORF">TH25_18115</name>
</gene>
<keyword evidence="1" id="KW-0472">Membrane</keyword>
<accession>A0A367WUX2</accession>
<sequence>MTAGDSCRSLFSKTLQTREIKRKRKCFIREISAFLQEFYAFKLLFLLCFLILKNVKFLIIPNRKWGRSGTKTGKTVGK</sequence>
<reference evidence="2 3" key="1">
    <citation type="submission" date="2014-07" db="EMBL/GenBank/DDBJ databases">
        <title>Draft genome sequence of Thalassospira profundimaris S25-3-2.</title>
        <authorList>
            <person name="Lai Q."/>
            <person name="Shao Z."/>
        </authorList>
    </citation>
    <scope>NUCLEOTIDE SEQUENCE [LARGE SCALE GENOMIC DNA]</scope>
    <source>
        <strain evidence="2 3">S25-3-2</strain>
    </source>
</reference>